<comment type="caution">
    <text evidence="1">The sequence shown here is derived from an EMBL/GenBank/DDBJ whole genome shotgun (WGS) entry which is preliminary data.</text>
</comment>
<proteinExistence type="predicted"/>
<reference evidence="1" key="1">
    <citation type="submission" date="2022-07" db="EMBL/GenBank/DDBJ databases">
        <title>Phylogenomic reconstructions and comparative analyses of Kickxellomycotina fungi.</title>
        <authorList>
            <person name="Reynolds N.K."/>
            <person name="Stajich J.E."/>
            <person name="Barry K."/>
            <person name="Grigoriev I.V."/>
            <person name="Crous P."/>
            <person name="Smith M.E."/>
        </authorList>
    </citation>
    <scope>NUCLEOTIDE SEQUENCE</scope>
    <source>
        <strain evidence="1">CBS 102833</strain>
    </source>
</reference>
<feature type="non-terminal residue" evidence="1">
    <location>
        <position position="160"/>
    </location>
</feature>
<evidence type="ECO:0000313" key="2">
    <source>
        <dbReference type="Proteomes" id="UP001140096"/>
    </source>
</evidence>
<sequence length="160" mass="17514">MNVSTRARAQTADSAKPGIPQRQEANGSQLTAKPRTATTTPMGIDAEHSAAHHESSSGEGDGEGDGEGSIVSIPAQNIRQFKEAVVNTSRLLKVFGDQEKELSKAKQEITKFNDEVKRMQSAQQALQREVDTRSRDLIKANAETDNARSLLLQREEELSR</sequence>
<dbReference type="Proteomes" id="UP001140096">
    <property type="component" value="Unassembled WGS sequence"/>
</dbReference>
<gene>
    <name evidence="1" type="ORF">H4S07_004170</name>
</gene>
<dbReference type="EMBL" id="JANBUP010001594">
    <property type="protein sequence ID" value="KAJ2804716.1"/>
    <property type="molecule type" value="Genomic_DNA"/>
</dbReference>
<protein>
    <submittedName>
        <fullName evidence="1">Uncharacterized protein</fullName>
    </submittedName>
</protein>
<accession>A0ACC1LBJ2</accession>
<name>A0ACC1LBJ2_9FUNG</name>
<organism evidence="1 2">
    <name type="scientific">Coemansia furcata</name>
    <dbReference type="NCBI Taxonomy" id="417177"/>
    <lineage>
        <taxon>Eukaryota</taxon>
        <taxon>Fungi</taxon>
        <taxon>Fungi incertae sedis</taxon>
        <taxon>Zoopagomycota</taxon>
        <taxon>Kickxellomycotina</taxon>
        <taxon>Kickxellomycetes</taxon>
        <taxon>Kickxellales</taxon>
        <taxon>Kickxellaceae</taxon>
        <taxon>Coemansia</taxon>
    </lineage>
</organism>
<keyword evidence="2" id="KW-1185">Reference proteome</keyword>
<evidence type="ECO:0000313" key="1">
    <source>
        <dbReference type="EMBL" id="KAJ2804716.1"/>
    </source>
</evidence>